<accession>A0ACA9MXJ7</accession>
<gene>
    <name evidence="1" type="ORF">RPERSI_LOCUS6056</name>
</gene>
<evidence type="ECO:0000313" key="1">
    <source>
        <dbReference type="EMBL" id="CAG8604673.1"/>
    </source>
</evidence>
<keyword evidence="2" id="KW-1185">Reference proteome</keyword>
<dbReference type="Proteomes" id="UP000789920">
    <property type="component" value="Unassembled WGS sequence"/>
</dbReference>
<protein>
    <submittedName>
        <fullName evidence="1">5865_t:CDS:1</fullName>
    </submittedName>
</protein>
<organism evidence="1 2">
    <name type="scientific">Racocetra persica</name>
    <dbReference type="NCBI Taxonomy" id="160502"/>
    <lineage>
        <taxon>Eukaryota</taxon>
        <taxon>Fungi</taxon>
        <taxon>Fungi incertae sedis</taxon>
        <taxon>Mucoromycota</taxon>
        <taxon>Glomeromycotina</taxon>
        <taxon>Glomeromycetes</taxon>
        <taxon>Diversisporales</taxon>
        <taxon>Gigasporaceae</taxon>
        <taxon>Racocetra</taxon>
    </lineage>
</organism>
<name>A0ACA9MXJ7_9GLOM</name>
<proteinExistence type="predicted"/>
<reference evidence="1" key="1">
    <citation type="submission" date="2021-06" db="EMBL/GenBank/DDBJ databases">
        <authorList>
            <person name="Kallberg Y."/>
            <person name="Tangrot J."/>
            <person name="Rosling A."/>
        </authorList>
    </citation>
    <scope>NUCLEOTIDE SEQUENCE</scope>
    <source>
        <strain evidence="1">MA461A</strain>
    </source>
</reference>
<sequence length="106" mass="11946">MLFLQTNGCLPEFFDVRLAALPQIARLFSRSSFDGPIRDMWEVEDNVSDTTSNEDNANLSEDHIYRNNISSSILSRNNFRAVTLSGNNTSTTLIRFSATNLRVSNI</sequence>
<evidence type="ECO:0000313" key="2">
    <source>
        <dbReference type="Proteomes" id="UP000789920"/>
    </source>
</evidence>
<dbReference type="EMBL" id="CAJVQC010009443">
    <property type="protein sequence ID" value="CAG8604673.1"/>
    <property type="molecule type" value="Genomic_DNA"/>
</dbReference>
<comment type="caution">
    <text evidence="1">The sequence shown here is derived from an EMBL/GenBank/DDBJ whole genome shotgun (WGS) entry which is preliminary data.</text>
</comment>